<feature type="region of interest" description="Disordered" evidence="1">
    <location>
        <begin position="76"/>
        <end position="95"/>
    </location>
</feature>
<dbReference type="Proteomes" id="UP000797356">
    <property type="component" value="Chromosome 8"/>
</dbReference>
<evidence type="ECO:0000313" key="3">
    <source>
        <dbReference type="Proteomes" id="UP000797356"/>
    </source>
</evidence>
<keyword evidence="3" id="KW-1185">Reference proteome</keyword>
<feature type="compositionally biased region" description="Basic residues" evidence="1">
    <location>
        <begin position="1"/>
        <end position="14"/>
    </location>
</feature>
<name>A0A8K0N6K1_COCNU</name>
<sequence>MRRRRRRRGRRRWPSHAWNKSGTPADDLRDSSALSSSPSRSDLSPLDFRMEEILFLLTIEQPRARRTVKQIGARYHQNSNSRFTDGSQLPFSSFC</sequence>
<evidence type="ECO:0000256" key="1">
    <source>
        <dbReference type="SAM" id="MobiDB-lite"/>
    </source>
</evidence>
<reference evidence="2" key="1">
    <citation type="journal article" date="2017" name="Gigascience">
        <title>The genome draft of coconut (Cocos nucifera).</title>
        <authorList>
            <person name="Xiao Y."/>
            <person name="Xu P."/>
            <person name="Fan H."/>
            <person name="Baudouin L."/>
            <person name="Xia W."/>
            <person name="Bocs S."/>
            <person name="Xu J."/>
            <person name="Li Q."/>
            <person name="Guo A."/>
            <person name="Zhou L."/>
            <person name="Li J."/>
            <person name="Wu Y."/>
            <person name="Ma Z."/>
            <person name="Armero A."/>
            <person name="Issali A.E."/>
            <person name="Liu N."/>
            <person name="Peng M."/>
            <person name="Yang Y."/>
        </authorList>
    </citation>
    <scope>NUCLEOTIDE SEQUENCE</scope>
    <source>
        <tissue evidence="2">Spear leaf of Hainan Tall coconut</tissue>
    </source>
</reference>
<gene>
    <name evidence="2" type="ORF">COCNU_08G009210</name>
</gene>
<comment type="caution">
    <text evidence="2">The sequence shown here is derived from an EMBL/GenBank/DDBJ whole genome shotgun (WGS) entry which is preliminary data.</text>
</comment>
<feature type="region of interest" description="Disordered" evidence="1">
    <location>
        <begin position="1"/>
        <end position="44"/>
    </location>
</feature>
<reference evidence="2" key="2">
    <citation type="submission" date="2019-07" db="EMBL/GenBank/DDBJ databases">
        <authorList>
            <person name="Yang Y."/>
            <person name="Bocs S."/>
            <person name="Baudouin L."/>
        </authorList>
    </citation>
    <scope>NUCLEOTIDE SEQUENCE</scope>
    <source>
        <tissue evidence="2">Spear leaf of Hainan Tall coconut</tissue>
    </source>
</reference>
<organism evidence="2 3">
    <name type="scientific">Cocos nucifera</name>
    <name type="common">Coconut palm</name>
    <dbReference type="NCBI Taxonomy" id="13894"/>
    <lineage>
        <taxon>Eukaryota</taxon>
        <taxon>Viridiplantae</taxon>
        <taxon>Streptophyta</taxon>
        <taxon>Embryophyta</taxon>
        <taxon>Tracheophyta</taxon>
        <taxon>Spermatophyta</taxon>
        <taxon>Magnoliopsida</taxon>
        <taxon>Liliopsida</taxon>
        <taxon>Arecaceae</taxon>
        <taxon>Arecoideae</taxon>
        <taxon>Cocoseae</taxon>
        <taxon>Attaleinae</taxon>
        <taxon>Cocos</taxon>
    </lineage>
</organism>
<dbReference type="EMBL" id="CM017879">
    <property type="protein sequence ID" value="KAG1359475.1"/>
    <property type="molecule type" value="Genomic_DNA"/>
</dbReference>
<feature type="compositionally biased region" description="Low complexity" evidence="1">
    <location>
        <begin position="31"/>
        <end position="44"/>
    </location>
</feature>
<protein>
    <submittedName>
        <fullName evidence="2">Uncharacterized protein</fullName>
    </submittedName>
</protein>
<dbReference type="AlphaFoldDB" id="A0A8K0N6K1"/>
<accession>A0A8K0N6K1</accession>
<evidence type="ECO:0000313" key="2">
    <source>
        <dbReference type="EMBL" id="KAG1359475.1"/>
    </source>
</evidence>
<proteinExistence type="predicted"/>